<keyword evidence="3" id="KW-1185">Reference proteome</keyword>
<evidence type="ECO:0000313" key="3">
    <source>
        <dbReference type="Proteomes" id="UP001642484"/>
    </source>
</evidence>
<accession>A0ABP0J4L4</accession>
<sequence length="346" mass="38210">MIGVEGDYVAPAARDTYFENEPNLIAPFDFDYDLIVDFTAKLRMAQMALLPPLWISCCCCYPCFLQKNVEWDTRSQHVALTIDGIRYVKERRKTCCGLPCTDKGRESKTVPYDKITDCDVQEPAGTACCCCIENVLSMVHIDTASSGVGGEGGVKHELELHGLVDAHAFKHSVWAMKRRVAPSGANVPMQTGRRGRIAGRIRFTKTRSPRRSVGANKVSTETRQGRAAISHHGGLVSTPMATVEGDYVAPAARDTYFQNEPNLIAPFDFDYESAVHGQRGHGIKRADGRRRPSVSDLDHVWAMKRRLAGTTGAVQTSMPVSSPVQLEMQRMAPKNDLHTALLTDAW</sequence>
<gene>
    <name evidence="2" type="ORF">CCMP2556_LOCUS9600</name>
</gene>
<evidence type="ECO:0008006" key="4">
    <source>
        <dbReference type="Google" id="ProtNLM"/>
    </source>
</evidence>
<evidence type="ECO:0000313" key="2">
    <source>
        <dbReference type="EMBL" id="CAK9009301.1"/>
    </source>
</evidence>
<feature type="region of interest" description="Disordered" evidence="1">
    <location>
        <begin position="207"/>
        <end position="228"/>
    </location>
</feature>
<proteinExistence type="predicted"/>
<protein>
    <recommendedName>
        <fullName evidence="4">Phospholipid scramblase</fullName>
    </recommendedName>
</protein>
<dbReference type="EMBL" id="CAXAMN010004446">
    <property type="protein sequence ID" value="CAK9009301.1"/>
    <property type="molecule type" value="Genomic_DNA"/>
</dbReference>
<organism evidence="2 3">
    <name type="scientific">Durusdinium trenchii</name>
    <dbReference type="NCBI Taxonomy" id="1381693"/>
    <lineage>
        <taxon>Eukaryota</taxon>
        <taxon>Sar</taxon>
        <taxon>Alveolata</taxon>
        <taxon>Dinophyceae</taxon>
        <taxon>Suessiales</taxon>
        <taxon>Symbiodiniaceae</taxon>
        <taxon>Durusdinium</taxon>
    </lineage>
</organism>
<name>A0ABP0J4L4_9DINO</name>
<reference evidence="2 3" key="1">
    <citation type="submission" date="2024-02" db="EMBL/GenBank/DDBJ databases">
        <authorList>
            <person name="Chen Y."/>
            <person name="Shah S."/>
            <person name="Dougan E. K."/>
            <person name="Thang M."/>
            <person name="Chan C."/>
        </authorList>
    </citation>
    <scope>NUCLEOTIDE SEQUENCE [LARGE SCALE GENOMIC DNA]</scope>
</reference>
<dbReference type="Proteomes" id="UP001642484">
    <property type="component" value="Unassembled WGS sequence"/>
</dbReference>
<comment type="caution">
    <text evidence="2">The sequence shown here is derived from an EMBL/GenBank/DDBJ whole genome shotgun (WGS) entry which is preliminary data.</text>
</comment>
<evidence type="ECO:0000256" key="1">
    <source>
        <dbReference type="SAM" id="MobiDB-lite"/>
    </source>
</evidence>